<protein>
    <recommendedName>
        <fullName evidence="2">DUF4340 domain-containing protein</fullName>
    </recommendedName>
</protein>
<dbReference type="AlphaFoldDB" id="A0AAW3JS85"/>
<evidence type="ECO:0000313" key="3">
    <source>
        <dbReference type="EMBL" id="KQC84701.1"/>
    </source>
</evidence>
<evidence type="ECO:0000256" key="1">
    <source>
        <dbReference type="SAM" id="Phobius"/>
    </source>
</evidence>
<feature type="domain" description="DUF4340" evidence="2">
    <location>
        <begin position="80"/>
        <end position="186"/>
    </location>
</feature>
<accession>A0AAW3JS85</accession>
<dbReference type="EMBL" id="LLKB01000005">
    <property type="protein sequence ID" value="KQC84701.1"/>
    <property type="molecule type" value="Genomic_DNA"/>
</dbReference>
<keyword evidence="1" id="KW-0812">Transmembrane</keyword>
<gene>
    <name evidence="3" type="ORF">APZ18_08185</name>
</gene>
<proteinExistence type="predicted"/>
<feature type="transmembrane region" description="Helical" evidence="1">
    <location>
        <begin position="12"/>
        <end position="32"/>
    </location>
</feature>
<name>A0AAW3JS85_9FIRM</name>
<comment type="caution">
    <text evidence="3">The sequence shown here is derived from an EMBL/GenBank/DDBJ whole genome shotgun (WGS) entry which is preliminary data.</text>
</comment>
<evidence type="ECO:0000259" key="2">
    <source>
        <dbReference type="Pfam" id="PF14238"/>
    </source>
</evidence>
<keyword evidence="1" id="KW-1133">Transmembrane helix</keyword>
<dbReference type="Pfam" id="PF14238">
    <property type="entry name" value="DUF4340"/>
    <property type="match status" value="1"/>
</dbReference>
<sequence length="197" mass="21805">MGGKVSKKNRQLLTIIGLCVLLIALIIVFFVATKHKDNSEKKEEAENNIELYSIKESDIAELHFKNSTAELTFVKNKNKWVLKDDTKYSLEQSKVETLVSDVKKMSATSEVTSDCTDLSQYGLKEPALQVDITDKDGNKKTLTAGDESVAGEGRYAYIDNDTKKVYMVESAFTSDFETTKKELKAEATAAPTATSAK</sequence>
<reference evidence="3 4" key="1">
    <citation type="submission" date="2015-10" db="EMBL/GenBank/DDBJ databases">
        <title>Butyribacter intestini gen. nov., sp. nov., a butyric acid-producing bacterium of the family Lachnospiraceae isolated from the human faeces.</title>
        <authorList>
            <person name="Zou Y."/>
            <person name="Xue W."/>
            <person name="Luo G."/>
            <person name="Lv M."/>
        </authorList>
    </citation>
    <scope>NUCLEOTIDE SEQUENCE [LARGE SCALE GENOMIC DNA]</scope>
    <source>
        <strain evidence="3 4">TF01-11</strain>
    </source>
</reference>
<organism evidence="3 4">
    <name type="scientific">Butyribacter intestini</name>
    <dbReference type="NCBI Taxonomy" id="1703332"/>
    <lineage>
        <taxon>Bacteria</taxon>
        <taxon>Bacillati</taxon>
        <taxon>Bacillota</taxon>
        <taxon>Clostridia</taxon>
        <taxon>Lachnospirales</taxon>
        <taxon>Lachnospiraceae</taxon>
        <taxon>Butyribacter</taxon>
    </lineage>
</organism>
<keyword evidence="4" id="KW-1185">Reference proteome</keyword>
<dbReference type="InterPro" id="IPR025641">
    <property type="entry name" value="DUF4340"/>
</dbReference>
<evidence type="ECO:0000313" key="4">
    <source>
        <dbReference type="Proteomes" id="UP000050833"/>
    </source>
</evidence>
<dbReference type="Proteomes" id="UP000050833">
    <property type="component" value="Unassembled WGS sequence"/>
</dbReference>
<dbReference type="RefSeq" id="WP_055943682.1">
    <property type="nucleotide sequence ID" value="NZ_LLKB01000005.1"/>
</dbReference>
<keyword evidence="1" id="KW-0472">Membrane</keyword>